<dbReference type="AlphaFoldDB" id="A0A656JL28"/>
<dbReference type="EMBL" id="AOKF01003517">
    <property type="protein sequence ID" value="EPN35864.1"/>
    <property type="molecule type" value="Genomic_DNA"/>
</dbReference>
<evidence type="ECO:0000259" key="1">
    <source>
        <dbReference type="PROSITE" id="PS50846"/>
    </source>
</evidence>
<dbReference type="InterPro" id="IPR006121">
    <property type="entry name" value="HMA_dom"/>
</dbReference>
<dbReference type="CDD" id="cd00371">
    <property type="entry name" value="HMA"/>
    <property type="match status" value="1"/>
</dbReference>
<dbReference type="PROSITE" id="PS50846">
    <property type="entry name" value="HMA_2"/>
    <property type="match status" value="1"/>
</dbReference>
<sequence length="34" mass="3541">MQDTTTFDLPISGMTCASCAGRVERALAKVPGVN</sequence>
<proteinExistence type="predicted"/>
<dbReference type="Pfam" id="PF00403">
    <property type="entry name" value="HMA"/>
    <property type="match status" value="1"/>
</dbReference>
<evidence type="ECO:0000313" key="3">
    <source>
        <dbReference type="Proteomes" id="UP000018849"/>
    </source>
</evidence>
<protein>
    <submittedName>
        <fullName evidence="2">Heavy metal translocating P-type ATPase</fullName>
    </submittedName>
</protein>
<dbReference type="InterPro" id="IPR036163">
    <property type="entry name" value="HMA_dom_sf"/>
</dbReference>
<dbReference type="Proteomes" id="UP000018849">
    <property type="component" value="Unassembled WGS sequence"/>
</dbReference>
<comment type="caution">
    <text evidence="2">The sequence shown here is derived from an EMBL/GenBank/DDBJ whole genome shotgun (WGS) entry which is preliminary data.</text>
</comment>
<name>A0A656JL28_PSESF</name>
<organism evidence="2 3">
    <name type="scientific">Pseudomonas syringae pv. actinidiae ICMP 19096</name>
    <dbReference type="NCBI Taxonomy" id="1194405"/>
    <lineage>
        <taxon>Bacteria</taxon>
        <taxon>Pseudomonadati</taxon>
        <taxon>Pseudomonadota</taxon>
        <taxon>Gammaproteobacteria</taxon>
        <taxon>Pseudomonadales</taxon>
        <taxon>Pseudomonadaceae</taxon>
        <taxon>Pseudomonas</taxon>
        <taxon>Pseudomonas syringae</taxon>
    </lineage>
</organism>
<accession>A0A656JL28</accession>
<dbReference type="GO" id="GO:0046872">
    <property type="term" value="F:metal ion binding"/>
    <property type="evidence" value="ECO:0007669"/>
    <property type="project" value="InterPro"/>
</dbReference>
<gene>
    <name evidence="2" type="ORF">A245_41670</name>
</gene>
<dbReference type="SUPFAM" id="SSF55008">
    <property type="entry name" value="HMA, heavy metal-associated domain"/>
    <property type="match status" value="1"/>
</dbReference>
<feature type="non-terminal residue" evidence="2">
    <location>
        <position position="34"/>
    </location>
</feature>
<reference evidence="2 3" key="1">
    <citation type="journal article" date="2013" name="PLoS Pathog.">
        <title>Genomic analysis of the Kiwifruit pathogen Pseudomonas syringae pv. actinidiae provides insight into the origins of an emergent plant disease.</title>
        <authorList>
            <person name="McCann H.C."/>
            <person name="Rikkerink E.H."/>
            <person name="Bertels F."/>
            <person name="Fiers M."/>
            <person name="Lu A."/>
            <person name="Rees-George J."/>
            <person name="Andersen M.T."/>
            <person name="Gleave A.P."/>
            <person name="Haubold B."/>
            <person name="Wohlers M.W."/>
            <person name="Guttman D.S."/>
            <person name="Wang P.W."/>
            <person name="Straub C."/>
            <person name="Vanneste J.L."/>
            <person name="Rainey P.B."/>
            <person name="Templeton M.D."/>
        </authorList>
    </citation>
    <scope>NUCLEOTIDE SEQUENCE [LARGE SCALE GENOMIC DNA]</scope>
    <source>
        <strain evidence="2 3">ICMP 19096</strain>
    </source>
</reference>
<evidence type="ECO:0000313" key="2">
    <source>
        <dbReference type="EMBL" id="EPN35864.1"/>
    </source>
</evidence>
<feature type="domain" description="HMA" evidence="1">
    <location>
        <begin position="5"/>
        <end position="34"/>
    </location>
</feature>
<dbReference type="Gene3D" id="3.30.70.100">
    <property type="match status" value="1"/>
</dbReference>